<reference evidence="9 10" key="1">
    <citation type="journal article" date="2019" name="Int. J. Syst. Evol. Microbiol.">
        <title>The Global Catalogue of Microorganisms (GCM) 10K type strain sequencing project: providing services to taxonomists for standard genome sequencing and annotation.</title>
        <authorList>
            <consortium name="The Broad Institute Genomics Platform"/>
            <consortium name="The Broad Institute Genome Sequencing Center for Infectious Disease"/>
            <person name="Wu L."/>
            <person name="Ma J."/>
        </authorList>
    </citation>
    <scope>NUCLEOTIDE SEQUENCE [LARGE SCALE GENOMIC DNA]</scope>
    <source>
        <strain evidence="9 10">JCM 15421</strain>
    </source>
</reference>
<evidence type="ECO:0000313" key="9">
    <source>
        <dbReference type="EMBL" id="GAA0705506.1"/>
    </source>
</evidence>
<feature type="domain" description="PilY1 beta-propeller" evidence="8">
    <location>
        <begin position="834"/>
        <end position="1197"/>
    </location>
</feature>
<organism evidence="9 10">
    <name type="scientific">Dokdonella soli</name>
    <dbReference type="NCBI Taxonomy" id="529810"/>
    <lineage>
        <taxon>Bacteria</taxon>
        <taxon>Pseudomonadati</taxon>
        <taxon>Pseudomonadota</taxon>
        <taxon>Gammaproteobacteria</taxon>
        <taxon>Lysobacterales</taxon>
        <taxon>Rhodanobacteraceae</taxon>
        <taxon>Dokdonella</taxon>
    </lineage>
</organism>
<protein>
    <recommendedName>
        <fullName evidence="8">PilY1 beta-propeller domain-containing protein</fullName>
    </recommendedName>
</protein>
<evidence type="ECO:0000256" key="5">
    <source>
        <dbReference type="ARBA" id="ARBA00022837"/>
    </source>
</evidence>
<evidence type="ECO:0000256" key="2">
    <source>
        <dbReference type="ARBA" id="ARBA00008387"/>
    </source>
</evidence>
<dbReference type="InterPro" id="IPR011047">
    <property type="entry name" value="Quinoprotein_ADH-like_sf"/>
</dbReference>
<dbReference type="Pfam" id="PF05567">
    <property type="entry name" value="T4P_PilY1"/>
    <property type="match status" value="1"/>
</dbReference>
<evidence type="ECO:0000256" key="1">
    <source>
        <dbReference type="ARBA" id="ARBA00004561"/>
    </source>
</evidence>
<keyword evidence="5" id="KW-0106">Calcium</keyword>
<keyword evidence="7" id="KW-0732">Signal</keyword>
<comment type="similarity">
    <text evidence="2">Belongs to the PilY1 family.</text>
</comment>
<gene>
    <name evidence="9" type="ORF">GCM10009105_02980</name>
</gene>
<evidence type="ECO:0000259" key="8">
    <source>
        <dbReference type="Pfam" id="PF05567"/>
    </source>
</evidence>
<keyword evidence="4" id="KW-0479">Metal-binding</keyword>
<evidence type="ECO:0000256" key="4">
    <source>
        <dbReference type="ARBA" id="ARBA00022723"/>
    </source>
</evidence>
<evidence type="ECO:0000256" key="3">
    <source>
        <dbReference type="ARBA" id="ARBA00022558"/>
    </source>
</evidence>
<evidence type="ECO:0000256" key="7">
    <source>
        <dbReference type="SAM" id="SignalP"/>
    </source>
</evidence>
<dbReference type="SUPFAM" id="SSF50998">
    <property type="entry name" value="Quinoprotein alcohol dehydrogenase-like"/>
    <property type="match status" value="1"/>
</dbReference>
<dbReference type="EMBL" id="BAAAEU010000001">
    <property type="protein sequence ID" value="GAA0705506.1"/>
    <property type="molecule type" value="Genomic_DNA"/>
</dbReference>
<keyword evidence="10" id="KW-1185">Reference proteome</keyword>
<evidence type="ECO:0000256" key="6">
    <source>
        <dbReference type="ARBA" id="ARBA00023263"/>
    </source>
</evidence>
<keyword evidence="6" id="KW-0281">Fimbrium</keyword>
<comment type="caution">
    <text evidence="9">The sequence shown here is derived from an EMBL/GenBank/DDBJ whole genome shotgun (WGS) entry which is preliminary data.</text>
</comment>
<accession>A0ABN1ICR7</accession>
<name>A0ABN1ICR7_9GAMM</name>
<evidence type="ECO:0000313" key="10">
    <source>
        <dbReference type="Proteomes" id="UP001501523"/>
    </source>
</evidence>
<dbReference type="InterPro" id="IPR008707">
    <property type="entry name" value="B-propeller_PilY1"/>
</dbReference>
<sequence>MTRLNRFLTQLVSSSLVLLFGLANPGAALHAQTTLSNVPVFSAFSVPANLMLALSVEFPTGTVAAYTGATGFSSANTYLGYFDPAKCYTYQSDTATPANPLNNYFVPIGPIGTGCVDPQWSGNLLNWASMTALDEFRQVLSGGYRVVDTASLTVLQRSRQTAQGSASNFPTKSITSPAGLVPAPFSLAPTVYIRSHNGGTELTSGTDRGVFIEVADNSGFVNDPVNGFNDTLYYARVQVCVAGLLESNCNSAHASTDYPNAGKYNKPEGLIQEHANQIRVGATGYLYALGLGHPNGVLRAQLRDNGPTAYVGNGPRIPNTNAEWDGGTGVFTQNPDPAAASASGVPNSGAINYLNQFGLVEPGYETYDTIAELYWATLSYYKNLPLDASYSAPVNSGNSIQLDGFPAISSANATDPIQYSCQGNAIVTIGDSHTWCDAAVPGSKLSNGGRCTNQTALTALAANGTDPGLDTGAYLKALGALPLIEKIGATPASNSMIGYAAVADLSTTYEFNAPDGATYNMAGMAYYAHTQDIRGDNPSYVNPVSKVNSTTGKQTVDTYTVDVMEPGSYDGSSGRETYDPANVRSNRGPNMYWLAAKYGGFDVDDTQCSAASPPTPCVTVNGNKVPTPESFLDWHTNTTTVAAKNLRPDNYFPGNRPDLIHSGLATIFNRVASKKVLSAVGPGTTSTRSLGPADATIYKIPSPATGFVAYTTKYTPGDWTGDVLGAVSTIAADGTVNPATIGTPAVLVQWSAKANLKLLAELPDASAKPTGWDTTRRIITMGSAGGIPFRWSNLTSAEQTALSGDTGTAHPLLDFLRGDRSNEGTKFRTRRSVLGDIVDSEAVLVQGALALNYNDANNPGYSAFTTARASRAPVVYVGSNDGMLHAFSADFSGITSPASAPALTDGGNELFAYVPSFLFNGPNSTPGIDGLAALGNLAGVTTNAYAHHFYVDQTPQIADADFDRTGLTPTGSGAPDWHTVLVGAVGKGGKGIYALDVTTVPAALSAGTSTTQETAIAQKVLWEFAPADMGYLYGKPNIAKTRKYGWVVLVTTGYNNASGIGSLFVLNAKTGALLETLSTTVGSPTDPSGLGRMAAYTQDFTDNTIEQVYAGDLKGNVWRFDLSGTGPGAYPAPALLATLTASDGTAQPITTAPRVEVDLNSTGLSTRRWVFVGTGRFLDVGDLTTTQTQTMYALRDGTGVAPRTTGLPLSRSAAGVSAITSILTGLTIADSAGGWYFDLLGSPTGSAAERVIVDPDSQAGVPIIAWATLVPGADPCSYQGAIYAVNYGTGVTALLDSHGVAVASISPPGGAPTKVALQRLPDGSVGLLYGSLNGGANVQKIGGINPTTFRSRVNWREILN</sequence>
<keyword evidence="3" id="KW-1029">Fimbrium biogenesis</keyword>
<feature type="signal peptide" evidence="7">
    <location>
        <begin position="1"/>
        <end position="30"/>
    </location>
</feature>
<dbReference type="RefSeq" id="WP_343786411.1">
    <property type="nucleotide sequence ID" value="NZ_BAAAEU010000001.1"/>
</dbReference>
<dbReference type="Proteomes" id="UP001501523">
    <property type="component" value="Unassembled WGS sequence"/>
</dbReference>
<proteinExistence type="inferred from homology"/>
<feature type="chain" id="PRO_5045311919" description="PilY1 beta-propeller domain-containing protein" evidence="7">
    <location>
        <begin position="31"/>
        <end position="1360"/>
    </location>
</feature>
<comment type="subcellular location">
    <subcellularLocation>
        <location evidence="1">Fimbrium</location>
    </subcellularLocation>
</comment>